<sequence>MNQNSFLIMHGLGGSGPDHWQTWLAQELTQRNHHVCYPTFSNFDSPNKKVWLEELSATMKTIPEENNLTIITHSLGCLLWLHYASTLNKQIAKQVILVAPPSPSHILTEAKSFYPVPLDGNHLMRTSAETLFVHSSNDPYCSLDDSKNYLNLGLPSVTLPNAGHINTKSGHGEWPWILDLCLSRKEIVQY</sequence>
<organism evidence="1 2">
    <name type="scientific">Priestia megaterium</name>
    <name type="common">Bacillus megaterium</name>
    <dbReference type="NCBI Taxonomy" id="1404"/>
    <lineage>
        <taxon>Bacteria</taxon>
        <taxon>Bacillati</taxon>
        <taxon>Bacillota</taxon>
        <taxon>Bacilli</taxon>
        <taxon>Bacillales</taxon>
        <taxon>Bacillaceae</taxon>
        <taxon>Priestia</taxon>
    </lineage>
</organism>
<reference evidence="1 2" key="1">
    <citation type="submission" date="2020-04" db="EMBL/GenBank/DDBJ databases">
        <title>Genome-Wide Identification of 5-Methylcytosine Sites in Bacterial Genomes By High-Throughput Sequencing of MspJI Restriction Fragments.</title>
        <authorList>
            <person name="Wu V."/>
        </authorList>
    </citation>
    <scope>NUCLEOTIDE SEQUENCE [LARGE SCALE GENOMIC DNA]</scope>
    <source>
        <strain evidence="1 2">S2</strain>
    </source>
</reference>
<dbReference type="InterPro" id="IPR010662">
    <property type="entry name" value="RBBP9/YdeN"/>
</dbReference>
<accession>A0A6H1P9Z1</accession>
<name>A0A6H1P9Z1_PRIMG</name>
<dbReference type="GO" id="GO:0016787">
    <property type="term" value="F:hydrolase activity"/>
    <property type="evidence" value="ECO:0007669"/>
    <property type="project" value="UniProtKB-KW"/>
</dbReference>
<protein>
    <submittedName>
        <fullName evidence="1">Alpha/beta fold hydrolase</fullName>
    </submittedName>
</protein>
<evidence type="ECO:0000313" key="1">
    <source>
        <dbReference type="EMBL" id="QIZ10285.1"/>
    </source>
</evidence>
<dbReference type="AlphaFoldDB" id="A0A6H1P9Z1"/>
<gene>
    <name evidence="1" type="ORF">HFZ78_29215</name>
</gene>
<proteinExistence type="predicted"/>
<keyword evidence="1" id="KW-0378">Hydrolase</keyword>
<dbReference type="SUPFAM" id="SSF53474">
    <property type="entry name" value="alpha/beta-Hydrolases"/>
    <property type="match status" value="1"/>
</dbReference>
<dbReference type="EMBL" id="CP051128">
    <property type="protein sequence ID" value="QIZ10285.1"/>
    <property type="molecule type" value="Genomic_DNA"/>
</dbReference>
<dbReference type="Gene3D" id="3.40.50.1820">
    <property type="entry name" value="alpha/beta hydrolase"/>
    <property type="match status" value="1"/>
</dbReference>
<evidence type="ECO:0000313" key="2">
    <source>
        <dbReference type="Proteomes" id="UP000501868"/>
    </source>
</evidence>
<dbReference type="Proteomes" id="UP000501868">
    <property type="component" value="Chromosome"/>
</dbReference>
<dbReference type="InterPro" id="IPR029058">
    <property type="entry name" value="AB_hydrolase_fold"/>
</dbReference>
<dbReference type="PANTHER" id="PTHR15394">
    <property type="entry name" value="SERINE HYDROLASE RBBP9"/>
    <property type="match status" value="1"/>
</dbReference>
<reference evidence="1 2" key="2">
    <citation type="submission" date="2020-04" db="EMBL/GenBank/DDBJ databases">
        <authorList>
            <person name="Fomenkov A."/>
            <person name="Anton B.P."/>
            <person name="Roberts R.J."/>
        </authorList>
    </citation>
    <scope>NUCLEOTIDE SEQUENCE [LARGE SCALE GENOMIC DNA]</scope>
    <source>
        <strain evidence="1 2">S2</strain>
    </source>
</reference>
<dbReference type="Pfam" id="PF06821">
    <property type="entry name" value="Ser_hydrolase"/>
    <property type="match status" value="1"/>
</dbReference>
<dbReference type="PANTHER" id="PTHR15394:SF3">
    <property type="entry name" value="SERINE HYDROLASE RBBP9"/>
    <property type="match status" value="1"/>
</dbReference>